<feature type="binding site" description="type 1 copper site" evidence="11">
    <location>
        <position position="213"/>
    </location>
    <ligand>
        <name>Cu cation</name>
        <dbReference type="ChEBI" id="CHEBI:23378"/>
        <label>1</label>
    </ligand>
</feature>
<dbReference type="EMBL" id="AZHC01000026">
    <property type="protein sequence ID" value="OAA38368.1"/>
    <property type="molecule type" value="Genomic_DNA"/>
</dbReference>
<dbReference type="Proteomes" id="UP000243498">
    <property type="component" value="Unassembled WGS sequence"/>
</dbReference>
<dbReference type="GO" id="GO:0005507">
    <property type="term" value="F:copper ion binding"/>
    <property type="evidence" value="ECO:0007669"/>
    <property type="project" value="InterPro"/>
</dbReference>
<evidence type="ECO:0000256" key="2">
    <source>
        <dbReference type="ARBA" id="ARBA00010609"/>
    </source>
</evidence>
<dbReference type="PRINTS" id="PR00695">
    <property type="entry name" value="CUNO2RDTASE"/>
</dbReference>
<dbReference type="AlphaFoldDB" id="A0A162J218"/>
<protein>
    <recommendedName>
        <fullName evidence="5">Copper-containing nitrite reductase</fullName>
        <ecNumber evidence="4">1.7.2.1</ecNumber>
    </recommendedName>
</protein>
<evidence type="ECO:0000259" key="12">
    <source>
        <dbReference type="Pfam" id="PF07732"/>
    </source>
</evidence>
<dbReference type="STRING" id="1081105.A0A162J218"/>
<feature type="domain" description="Plastocyanin-like" evidence="12">
    <location>
        <begin position="169"/>
        <end position="272"/>
    </location>
</feature>
<comment type="similarity">
    <text evidence="2">Belongs to the multicopper oxidase family.</text>
</comment>
<evidence type="ECO:0000256" key="9">
    <source>
        <dbReference type="ARBA" id="ARBA00023008"/>
    </source>
</evidence>
<keyword evidence="7" id="KW-0677">Repeat</keyword>
<keyword evidence="14" id="KW-1185">Reference proteome</keyword>
<evidence type="ECO:0000256" key="11">
    <source>
        <dbReference type="PIRSR" id="PIRSR601287-1"/>
    </source>
</evidence>
<comment type="cofactor">
    <cofactor evidence="11">
        <name>Cu(2+)</name>
        <dbReference type="ChEBI" id="CHEBI:29036"/>
    </cofactor>
</comment>
<feature type="binding site" description="type 1 copper site" evidence="11">
    <location>
        <position position="411"/>
    </location>
    <ligand>
        <name>Cu cation</name>
        <dbReference type="ChEBI" id="CHEBI:23378"/>
        <label>1</label>
    </ligand>
</feature>
<comment type="catalytic activity">
    <reaction evidence="10">
        <text>nitric oxide + Fe(III)-[cytochrome c] + H2O = Fe(II)-[cytochrome c] + nitrite + 2 H(+)</text>
        <dbReference type="Rhea" id="RHEA:15233"/>
        <dbReference type="Rhea" id="RHEA-COMP:10350"/>
        <dbReference type="Rhea" id="RHEA-COMP:14399"/>
        <dbReference type="ChEBI" id="CHEBI:15377"/>
        <dbReference type="ChEBI" id="CHEBI:15378"/>
        <dbReference type="ChEBI" id="CHEBI:16301"/>
        <dbReference type="ChEBI" id="CHEBI:16480"/>
        <dbReference type="ChEBI" id="CHEBI:29033"/>
        <dbReference type="ChEBI" id="CHEBI:29034"/>
        <dbReference type="EC" id="1.7.2.1"/>
    </reaction>
</comment>
<reference evidence="13 14" key="1">
    <citation type="journal article" date="2016" name="Genome Biol. Evol.">
        <title>Divergent and convergent evolution of fungal pathogenicity.</title>
        <authorList>
            <person name="Shang Y."/>
            <person name="Xiao G."/>
            <person name="Zheng P."/>
            <person name="Cen K."/>
            <person name="Zhan S."/>
            <person name="Wang C."/>
        </authorList>
    </citation>
    <scope>NUCLEOTIDE SEQUENCE [LARGE SCALE GENOMIC DNA]</scope>
    <source>
        <strain evidence="13 14">RCEF 4871</strain>
    </source>
</reference>
<dbReference type="InterPro" id="IPR011707">
    <property type="entry name" value="Cu-oxidase-like_N"/>
</dbReference>
<feature type="binding site" description="type 1 copper site" evidence="11">
    <location>
        <position position="262"/>
    </location>
    <ligand>
        <name>Cu cation</name>
        <dbReference type="ChEBI" id="CHEBI:23378"/>
        <label>1</label>
    </ligand>
</feature>
<evidence type="ECO:0000256" key="4">
    <source>
        <dbReference type="ARBA" id="ARBA00011882"/>
    </source>
</evidence>
<keyword evidence="6 11" id="KW-0479">Metal-binding</keyword>
<dbReference type="PANTHER" id="PTHR11709:SF394">
    <property type="entry name" value="FI03373P-RELATED"/>
    <property type="match status" value="1"/>
</dbReference>
<dbReference type="EC" id="1.7.2.1" evidence="4"/>
<evidence type="ECO:0000256" key="8">
    <source>
        <dbReference type="ARBA" id="ARBA00023002"/>
    </source>
</evidence>
<evidence type="ECO:0000256" key="7">
    <source>
        <dbReference type="ARBA" id="ARBA00022737"/>
    </source>
</evidence>
<organism evidence="13 14">
    <name type="scientific">Metarhizium rileyi (strain RCEF 4871)</name>
    <name type="common">Nomuraea rileyi</name>
    <dbReference type="NCBI Taxonomy" id="1649241"/>
    <lineage>
        <taxon>Eukaryota</taxon>
        <taxon>Fungi</taxon>
        <taxon>Dikarya</taxon>
        <taxon>Ascomycota</taxon>
        <taxon>Pezizomycotina</taxon>
        <taxon>Sordariomycetes</taxon>
        <taxon>Hypocreomycetidae</taxon>
        <taxon>Hypocreales</taxon>
        <taxon>Clavicipitaceae</taxon>
        <taxon>Metarhizium</taxon>
    </lineage>
</organism>
<dbReference type="InterPro" id="IPR045087">
    <property type="entry name" value="Cu-oxidase_fam"/>
</dbReference>
<evidence type="ECO:0000313" key="13">
    <source>
        <dbReference type="EMBL" id="OAA38368.1"/>
    </source>
</evidence>
<comment type="subunit">
    <text evidence="3">Homotrimer.</text>
</comment>
<feature type="binding site" description="type 1 copper site" evidence="11">
    <location>
        <position position="248"/>
    </location>
    <ligand>
        <name>Cu cation</name>
        <dbReference type="ChEBI" id="CHEBI:23378"/>
        <label>1</label>
    </ligand>
</feature>
<feature type="binding site" description="type 1 copper site" evidence="11">
    <location>
        <position position="257"/>
    </location>
    <ligand>
        <name>Cu cation</name>
        <dbReference type="ChEBI" id="CHEBI:23378"/>
        <label>1</label>
    </ligand>
</feature>
<dbReference type="Gene3D" id="2.60.40.420">
    <property type="entry name" value="Cupredoxins - blue copper proteins"/>
    <property type="match status" value="2"/>
</dbReference>
<comment type="cofactor">
    <cofactor evidence="1 11">
        <name>Cu(+)</name>
        <dbReference type="ChEBI" id="CHEBI:49552"/>
    </cofactor>
</comment>
<gene>
    <name evidence="13" type="ORF">NOR_06758</name>
</gene>
<accession>A0A162J218</accession>
<comment type="caution">
    <text evidence="13">The sequence shown here is derived from an EMBL/GenBank/DDBJ whole genome shotgun (WGS) entry which is preliminary data.</text>
</comment>
<dbReference type="Pfam" id="PF07732">
    <property type="entry name" value="Cu-oxidase_3"/>
    <property type="match status" value="1"/>
</dbReference>
<name>A0A162J218_METRR</name>
<evidence type="ECO:0000256" key="3">
    <source>
        <dbReference type="ARBA" id="ARBA00011233"/>
    </source>
</evidence>
<dbReference type="CDD" id="cd04208">
    <property type="entry name" value="CuRO_2_CuNIR"/>
    <property type="match status" value="1"/>
</dbReference>
<feature type="binding site" description="type 1 copper site" evidence="11">
    <location>
        <position position="249"/>
    </location>
    <ligand>
        <name>Cu cation</name>
        <dbReference type="ChEBI" id="CHEBI:23378"/>
        <label>1</label>
    </ligand>
</feature>
<keyword evidence="8" id="KW-0560">Oxidoreductase</keyword>
<evidence type="ECO:0000256" key="1">
    <source>
        <dbReference type="ARBA" id="ARBA00001960"/>
    </source>
</evidence>
<dbReference type="OrthoDB" id="2121828at2759"/>
<keyword evidence="9 11" id="KW-0186">Copper</keyword>
<evidence type="ECO:0000313" key="14">
    <source>
        <dbReference type="Proteomes" id="UP000243498"/>
    </source>
</evidence>
<dbReference type="OMA" id="HPIAGIW"/>
<dbReference type="FunFam" id="2.60.40.420:FF:000093">
    <property type="entry name" value="Copper-containing nitrite reductase"/>
    <property type="match status" value="1"/>
</dbReference>
<evidence type="ECO:0000256" key="5">
    <source>
        <dbReference type="ARBA" id="ARBA00017290"/>
    </source>
</evidence>
<proteinExistence type="inferred from homology"/>
<dbReference type="InterPro" id="IPR008972">
    <property type="entry name" value="Cupredoxin"/>
</dbReference>
<dbReference type="CDD" id="cd11020">
    <property type="entry name" value="CuRO_1_CuNIR"/>
    <property type="match status" value="1"/>
</dbReference>
<sequence length="451" mass="49087">MRHLLHTSVGSGRRPMIMMARLGLRLRLRNAAMWRHAHAPMIRPISSSTAPSSKRNPTVIIITGISTALAFACVSGFAYSTFRRESSLSLLGGSSSSADQLLAPTSHLFPSVEYYNSLDNEQTDVDKLPMEEAQLTAAPSVPPVITRKHPVLLKVPLRTTTRLSQVTNQYKYEEWTFNGTAPGPFIRARVGDVVELSLTNNDTTGNPHNIDSHAFAGPGGGSALTTAEENETKTGRFKLLCPGLYIYHCAAAPVPVHIANGMHGLMYVQPEEQDLPPVDREYYVMQSEIYHEAPDLDDDGRPLDVVDFSYPRGLREDPNAIVFNGRESALTRDAPLKAKVGETVRIFFGNAGPNLTSAFHVIGTHFLNCYRDGDVTSPPARFVGTTSVPPGGTTIVDMKMVVPGSYTIVDHAIFRLDKGAVGFINVSGPQRPDVYVGNLPPQPCVGCKLHA</sequence>
<dbReference type="InterPro" id="IPR001287">
    <property type="entry name" value="NO2-reductase_Cu"/>
</dbReference>
<evidence type="ECO:0000256" key="6">
    <source>
        <dbReference type="ARBA" id="ARBA00022723"/>
    </source>
</evidence>
<dbReference type="PANTHER" id="PTHR11709">
    <property type="entry name" value="MULTI-COPPER OXIDASE"/>
    <property type="match status" value="1"/>
</dbReference>
<feature type="binding site" description="type 1 copper site" evidence="11">
    <location>
        <position position="208"/>
    </location>
    <ligand>
        <name>Cu cation</name>
        <dbReference type="ChEBI" id="CHEBI:23378"/>
        <label>1</label>
    </ligand>
</feature>
<dbReference type="SUPFAM" id="SSF49503">
    <property type="entry name" value="Cupredoxins"/>
    <property type="match status" value="2"/>
</dbReference>
<dbReference type="GO" id="GO:0050421">
    <property type="term" value="F:nitrite reductase (NO-forming) activity"/>
    <property type="evidence" value="ECO:0007669"/>
    <property type="project" value="UniProtKB-EC"/>
</dbReference>
<evidence type="ECO:0000256" key="10">
    <source>
        <dbReference type="ARBA" id="ARBA00049340"/>
    </source>
</evidence>